<dbReference type="GO" id="GO:0005351">
    <property type="term" value="F:carbohydrate:proton symporter activity"/>
    <property type="evidence" value="ECO:0007669"/>
    <property type="project" value="TreeGrafter"/>
</dbReference>
<proteinExistence type="inferred from homology"/>
<accession>A0A1L9VAV9</accession>
<evidence type="ECO:0000256" key="6">
    <source>
        <dbReference type="ARBA" id="ARBA00023136"/>
    </source>
</evidence>
<evidence type="ECO:0000259" key="9">
    <source>
        <dbReference type="PROSITE" id="PS50850"/>
    </source>
</evidence>
<sequence length="536" mass="59995">MKFGPSQPWFGLRGGWLTFWVTVACATDMTLFGYDQGVFGGVIVTSDFLDTLQLRDDATLLGTVTAIYDVGCLFGAIFSMHFGEVWGRKKSIMVGTTVMAIGALLQITAYGVPQMIVGRIVAGLGNGMNTATAPVWQGETSQIKWRGKLVIIEMILNIAGYSLSNWVTYAFSYVPGPASWRFPLAFQFVFIIILWITVPWLPESPRWLIAHGRPNEAREIIANLEDMDADDTYVITAHTEIVDAVEYERQNSVSWLNLLRGKTGDQGGTCAIRRLLLGAGVQAMQQLSGINVTSYYLPTVLMESVGMSEKMSRLLAACNSVSYLLAGLVAIPHIERWGRRRLFMICALGQGLCYLLITVLISFNEKQGYAYQEQVASASVAFFFLYYIFFGIGFQGIPWLLPVEINSLSMRTKGAALATATNWAMNFMVVEITPVGIQSLGYRFYIIWTVLNLSFVPIIYFFYPETANRALEDIDMFFRENPSIFVYNNKEAISAKRPARYVEMEQDLVQRTAEQTGEKMVEAEEVKGTVEQMERV</sequence>
<dbReference type="Proteomes" id="UP000184300">
    <property type="component" value="Unassembled WGS sequence"/>
</dbReference>
<evidence type="ECO:0000256" key="4">
    <source>
        <dbReference type="ARBA" id="ARBA00022692"/>
    </source>
</evidence>
<dbReference type="FunFam" id="1.20.1250.20:FF:000061">
    <property type="entry name" value="MFS sugar transporter"/>
    <property type="match status" value="1"/>
</dbReference>
<dbReference type="Gene3D" id="1.20.1250.20">
    <property type="entry name" value="MFS general substrate transporter like domains"/>
    <property type="match status" value="1"/>
</dbReference>
<feature type="transmembrane region" description="Helical" evidence="8">
    <location>
        <begin position="314"/>
        <end position="334"/>
    </location>
</feature>
<dbReference type="EMBL" id="KV878907">
    <property type="protein sequence ID" value="OJJ81064.1"/>
    <property type="molecule type" value="Genomic_DNA"/>
</dbReference>
<evidence type="ECO:0000256" key="2">
    <source>
        <dbReference type="ARBA" id="ARBA00010992"/>
    </source>
</evidence>
<feature type="transmembrane region" description="Helical" evidence="8">
    <location>
        <begin position="375"/>
        <end position="394"/>
    </location>
</feature>
<dbReference type="STRING" id="1160497.A0A1L9VAV9"/>
<keyword evidence="4 8" id="KW-0812">Transmembrane</keyword>
<feature type="transmembrane region" description="Helical" evidence="8">
    <location>
        <begin position="340"/>
        <end position="363"/>
    </location>
</feature>
<feature type="transmembrane region" description="Helical" evidence="8">
    <location>
        <begin position="184"/>
        <end position="201"/>
    </location>
</feature>
<evidence type="ECO:0000313" key="11">
    <source>
        <dbReference type="Proteomes" id="UP000184300"/>
    </source>
</evidence>
<gene>
    <name evidence="10" type="ORF">ASPGLDRAFT_133097</name>
</gene>
<evidence type="ECO:0000256" key="8">
    <source>
        <dbReference type="SAM" id="Phobius"/>
    </source>
</evidence>
<feature type="transmembrane region" description="Helical" evidence="8">
    <location>
        <begin position="444"/>
        <end position="463"/>
    </location>
</feature>
<protein>
    <recommendedName>
        <fullName evidence="9">Major facilitator superfamily (MFS) profile domain-containing protein</fullName>
    </recommendedName>
</protein>
<dbReference type="PRINTS" id="PR00171">
    <property type="entry name" value="SUGRTRNSPORT"/>
</dbReference>
<keyword evidence="5 8" id="KW-1133">Transmembrane helix</keyword>
<reference evidence="11" key="1">
    <citation type="journal article" date="2017" name="Genome Biol.">
        <title>Comparative genomics reveals high biological diversity and specific adaptations in the industrially and medically important fungal genus Aspergillus.</title>
        <authorList>
            <person name="de Vries R.P."/>
            <person name="Riley R."/>
            <person name="Wiebenga A."/>
            <person name="Aguilar-Osorio G."/>
            <person name="Amillis S."/>
            <person name="Uchima C.A."/>
            <person name="Anderluh G."/>
            <person name="Asadollahi M."/>
            <person name="Askin M."/>
            <person name="Barry K."/>
            <person name="Battaglia E."/>
            <person name="Bayram O."/>
            <person name="Benocci T."/>
            <person name="Braus-Stromeyer S.A."/>
            <person name="Caldana C."/>
            <person name="Canovas D."/>
            <person name="Cerqueira G.C."/>
            <person name="Chen F."/>
            <person name="Chen W."/>
            <person name="Choi C."/>
            <person name="Clum A."/>
            <person name="Dos Santos R.A."/>
            <person name="Damasio A.R."/>
            <person name="Diallinas G."/>
            <person name="Emri T."/>
            <person name="Fekete E."/>
            <person name="Flipphi M."/>
            <person name="Freyberg S."/>
            <person name="Gallo A."/>
            <person name="Gournas C."/>
            <person name="Habgood R."/>
            <person name="Hainaut M."/>
            <person name="Harispe M.L."/>
            <person name="Henrissat B."/>
            <person name="Hilden K.S."/>
            <person name="Hope R."/>
            <person name="Hossain A."/>
            <person name="Karabika E."/>
            <person name="Karaffa L."/>
            <person name="Karanyi Z."/>
            <person name="Krasevec N."/>
            <person name="Kuo A."/>
            <person name="Kusch H."/>
            <person name="LaButti K."/>
            <person name="Lagendijk E.L."/>
            <person name="Lapidus A."/>
            <person name="Levasseur A."/>
            <person name="Lindquist E."/>
            <person name="Lipzen A."/>
            <person name="Logrieco A.F."/>
            <person name="MacCabe A."/>
            <person name="Maekelae M.R."/>
            <person name="Malavazi I."/>
            <person name="Melin P."/>
            <person name="Meyer V."/>
            <person name="Mielnichuk N."/>
            <person name="Miskei M."/>
            <person name="Molnar A.P."/>
            <person name="Mule G."/>
            <person name="Ngan C.Y."/>
            <person name="Orejas M."/>
            <person name="Orosz E."/>
            <person name="Ouedraogo J.P."/>
            <person name="Overkamp K.M."/>
            <person name="Park H.-S."/>
            <person name="Perrone G."/>
            <person name="Piumi F."/>
            <person name="Punt P.J."/>
            <person name="Ram A.F."/>
            <person name="Ramon A."/>
            <person name="Rauscher S."/>
            <person name="Record E."/>
            <person name="Riano-Pachon D.M."/>
            <person name="Robert V."/>
            <person name="Roehrig J."/>
            <person name="Ruller R."/>
            <person name="Salamov A."/>
            <person name="Salih N.S."/>
            <person name="Samson R.A."/>
            <person name="Sandor E."/>
            <person name="Sanguinetti M."/>
            <person name="Schuetze T."/>
            <person name="Sepcic K."/>
            <person name="Shelest E."/>
            <person name="Sherlock G."/>
            <person name="Sophianopoulou V."/>
            <person name="Squina F.M."/>
            <person name="Sun H."/>
            <person name="Susca A."/>
            <person name="Todd R.B."/>
            <person name="Tsang A."/>
            <person name="Unkles S.E."/>
            <person name="van de Wiele N."/>
            <person name="van Rossen-Uffink D."/>
            <person name="Oliveira J.V."/>
            <person name="Vesth T.C."/>
            <person name="Visser J."/>
            <person name="Yu J.-H."/>
            <person name="Zhou M."/>
            <person name="Andersen M.R."/>
            <person name="Archer D.B."/>
            <person name="Baker S.E."/>
            <person name="Benoit I."/>
            <person name="Brakhage A.A."/>
            <person name="Braus G.H."/>
            <person name="Fischer R."/>
            <person name="Frisvad J.C."/>
            <person name="Goldman G.H."/>
            <person name="Houbraken J."/>
            <person name="Oakley B."/>
            <person name="Pocsi I."/>
            <person name="Scazzocchio C."/>
            <person name="Seiboth B."/>
            <person name="vanKuyk P.A."/>
            <person name="Wortman J."/>
            <person name="Dyer P.S."/>
            <person name="Grigoriev I.V."/>
        </authorList>
    </citation>
    <scope>NUCLEOTIDE SEQUENCE [LARGE SCALE GENOMIC DNA]</scope>
    <source>
        <strain evidence="11">CBS 516.65</strain>
    </source>
</reference>
<dbReference type="PANTHER" id="PTHR48022:SF26">
    <property type="entry name" value="MAJOR FACILITATOR SUPERFAMILY (MFS) PROFILE DOMAIN-CONTAINING PROTEIN-RELATED"/>
    <property type="match status" value="1"/>
</dbReference>
<dbReference type="PROSITE" id="PS51257">
    <property type="entry name" value="PROKAR_LIPOPROTEIN"/>
    <property type="match status" value="1"/>
</dbReference>
<dbReference type="InterPro" id="IPR050360">
    <property type="entry name" value="MFS_Sugar_Transporters"/>
</dbReference>
<comment type="subcellular location">
    <subcellularLocation>
        <location evidence="1">Membrane</location>
        <topology evidence="1">Multi-pass membrane protein</topology>
    </subcellularLocation>
</comment>
<comment type="similarity">
    <text evidence="2 7">Belongs to the major facilitator superfamily. Sugar transporter (TC 2.A.1.1) family.</text>
</comment>
<dbReference type="VEuPathDB" id="FungiDB:ASPGLDRAFT_133097"/>
<keyword evidence="3 7" id="KW-0813">Transport</keyword>
<dbReference type="GO" id="GO:0016020">
    <property type="term" value="C:membrane"/>
    <property type="evidence" value="ECO:0007669"/>
    <property type="project" value="UniProtKB-SubCell"/>
</dbReference>
<evidence type="ECO:0000256" key="1">
    <source>
        <dbReference type="ARBA" id="ARBA00004141"/>
    </source>
</evidence>
<keyword evidence="6 8" id="KW-0472">Membrane</keyword>
<name>A0A1L9VAV9_ASPGL</name>
<dbReference type="PANTHER" id="PTHR48022">
    <property type="entry name" value="PLASTIDIC GLUCOSE TRANSPORTER 4"/>
    <property type="match status" value="1"/>
</dbReference>
<keyword evidence="11" id="KW-1185">Reference proteome</keyword>
<dbReference type="OrthoDB" id="6339427at2759"/>
<dbReference type="InterPro" id="IPR020846">
    <property type="entry name" value="MFS_dom"/>
</dbReference>
<dbReference type="InterPro" id="IPR003663">
    <property type="entry name" value="Sugar/inositol_transpt"/>
</dbReference>
<feature type="transmembrane region" description="Helical" evidence="8">
    <location>
        <begin position="149"/>
        <end position="172"/>
    </location>
</feature>
<dbReference type="Pfam" id="PF00083">
    <property type="entry name" value="Sugar_tr"/>
    <property type="match status" value="1"/>
</dbReference>
<evidence type="ECO:0000256" key="5">
    <source>
        <dbReference type="ARBA" id="ARBA00022989"/>
    </source>
</evidence>
<dbReference type="PROSITE" id="PS50850">
    <property type="entry name" value="MFS"/>
    <property type="match status" value="1"/>
</dbReference>
<dbReference type="RefSeq" id="XP_022397762.1">
    <property type="nucleotide sequence ID" value="XM_022541177.1"/>
</dbReference>
<dbReference type="SUPFAM" id="SSF103473">
    <property type="entry name" value="MFS general substrate transporter"/>
    <property type="match status" value="1"/>
</dbReference>
<evidence type="ECO:0000313" key="10">
    <source>
        <dbReference type="EMBL" id="OJJ81064.1"/>
    </source>
</evidence>
<dbReference type="NCBIfam" id="TIGR00879">
    <property type="entry name" value="SP"/>
    <property type="match status" value="1"/>
</dbReference>
<dbReference type="InterPro" id="IPR036259">
    <property type="entry name" value="MFS_trans_sf"/>
</dbReference>
<dbReference type="AlphaFoldDB" id="A0A1L9VAV9"/>
<evidence type="ECO:0000256" key="3">
    <source>
        <dbReference type="ARBA" id="ARBA00022448"/>
    </source>
</evidence>
<feature type="domain" description="Major facilitator superfamily (MFS) profile" evidence="9">
    <location>
        <begin position="21"/>
        <end position="467"/>
    </location>
</feature>
<dbReference type="InterPro" id="IPR005828">
    <property type="entry name" value="MFS_sugar_transport-like"/>
</dbReference>
<evidence type="ECO:0000256" key="7">
    <source>
        <dbReference type="RuleBase" id="RU003346"/>
    </source>
</evidence>
<dbReference type="InterPro" id="IPR005829">
    <property type="entry name" value="Sugar_transporter_CS"/>
</dbReference>
<dbReference type="PROSITE" id="PS00216">
    <property type="entry name" value="SUGAR_TRANSPORT_1"/>
    <property type="match status" value="1"/>
</dbReference>
<feature type="transmembrane region" description="Helical" evidence="8">
    <location>
        <begin position="58"/>
        <end position="80"/>
    </location>
</feature>
<dbReference type="GeneID" id="34457438"/>
<feature type="transmembrane region" description="Helical" evidence="8">
    <location>
        <begin position="92"/>
        <end position="110"/>
    </location>
</feature>
<organism evidence="10 11">
    <name type="scientific">Aspergillus glaucus CBS 516.65</name>
    <dbReference type="NCBI Taxonomy" id="1160497"/>
    <lineage>
        <taxon>Eukaryota</taxon>
        <taxon>Fungi</taxon>
        <taxon>Dikarya</taxon>
        <taxon>Ascomycota</taxon>
        <taxon>Pezizomycotina</taxon>
        <taxon>Eurotiomycetes</taxon>
        <taxon>Eurotiomycetidae</taxon>
        <taxon>Eurotiales</taxon>
        <taxon>Aspergillaceae</taxon>
        <taxon>Aspergillus</taxon>
        <taxon>Aspergillus subgen. Aspergillus</taxon>
    </lineage>
</organism>